<name>A0A3M6TVB6_POCDA</name>
<evidence type="ECO:0000313" key="2">
    <source>
        <dbReference type="EMBL" id="RMX45219.1"/>
    </source>
</evidence>
<dbReference type="EMBL" id="RCHS01002847">
    <property type="protein sequence ID" value="RMX45219.1"/>
    <property type="molecule type" value="Genomic_DNA"/>
</dbReference>
<keyword evidence="3" id="KW-1185">Reference proteome</keyword>
<feature type="compositionally biased region" description="Polar residues" evidence="1">
    <location>
        <begin position="331"/>
        <end position="351"/>
    </location>
</feature>
<feature type="compositionally biased region" description="Basic and acidic residues" evidence="1">
    <location>
        <begin position="1"/>
        <end position="11"/>
    </location>
</feature>
<feature type="region of interest" description="Disordered" evidence="1">
    <location>
        <begin position="1"/>
        <end position="30"/>
    </location>
</feature>
<comment type="caution">
    <text evidence="2">The sequence shown here is derived from an EMBL/GenBank/DDBJ whole genome shotgun (WGS) entry which is preliminary data.</text>
</comment>
<dbReference type="AlphaFoldDB" id="A0A3M6TVB6"/>
<protein>
    <recommendedName>
        <fullName evidence="4">Peptidase aspartic putative domain-containing protein</fullName>
    </recommendedName>
</protein>
<evidence type="ECO:0008006" key="4">
    <source>
        <dbReference type="Google" id="ProtNLM"/>
    </source>
</evidence>
<feature type="compositionally biased region" description="Basic and acidic residues" evidence="1">
    <location>
        <begin position="126"/>
        <end position="142"/>
    </location>
</feature>
<gene>
    <name evidence="2" type="ORF">pdam_00020956</name>
</gene>
<feature type="region of interest" description="Disordered" evidence="1">
    <location>
        <begin position="331"/>
        <end position="367"/>
    </location>
</feature>
<evidence type="ECO:0000256" key="1">
    <source>
        <dbReference type="SAM" id="MobiDB-lite"/>
    </source>
</evidence>
<feature type="region of interest" description="Disordered" evidence="1">
    <location>
        <begin position="123"/>
        <end position="142"/>
    </location>
</feature>
<evidence type="ECO:0000313" key="3">
    <source>
        <dbReference type="Proteomes" id="UP000275408"/>
    </source>
</evidence>
<sequence length="367" mass="40735">MYQELETRDRAAWGNHNPQPDPPFRRNKPYWKGPPSASSLFYKSDSKPTCTYCKQPHSSNDCETVPIAQAQRDIPKKTGRCYVCLRKDRLSRECKSNVNFFTCGGRHHVSICESNLLKTGTSKQCAKPEQRENVHPDQPKPDHSQVTMFISSATPILLQIAQAIIYKLGSIEKESYITNCLKDEQSLPAKSQETMLIKSFGSQNEKFQTCDAVCLDVKLPDGTDMKMSAYPLPLICELLTGQLVALARNMYKHLNGIHIADYSTGAEPGEVDKLTGSGEVRRGDSGPTALHTRLSWVLSGPIESSTRDCDPSVNLVSSTHVLRCAAELTSNMEGHSPSSARQLRDQPQTPDESVEPPETRITSVARL</sequence>
<reference evidence="2 3" key="1">
    <citation type="journal article" date="2018" name="Sci. Rep.">
        <title>Comparative analysis of the Pocillopora damicornis genome highlights role of immune system in coral evolution.</title>
        <authorList>
            <person name="Cunning R."/>
            <person name="Bay R.A."/>
            <person name="Gillette P."/>
            <person name="Baker A.C."/>
            <person name="Traylor-Knowles N."/>
        </authorList>
    </citation>
    <scope>NUCLEOTIDE SEQUENCE [LARGE SCALE GENOMIC DNA]</scope>
    <source>
        <strain evidence="2">RSMAS</strain>
        <tissue evidence="2">Whole animal</tissue>
    </source>
</reference>
<accession>A0A3M6TVB6</accession>
<dbReference type="OrthoDB" id="5988352at2759"/>
<dbReference type="Proteomes" id="UP000275408">
    <property type="component" value="Unassembled WGS sequence"/>
</dbReference>
<organism evidence="2 3">
    <name type="scientific">Pocillopora damicornis</name>
    <name type="common">Cauliflower coral</name>
    <name type="synonym">Millepora damicornis</name>
    <dbReference type="NCBI Taxonomy" id="46731"/>
    <lineage>
        <taxon>Eukaryota</taxon>
        <taxon>Metazoa</taxon>
        <taxon>Cnidaria</taxon>
        <taxon>Anthozoa</taxon>
        <taxon>Hexacorallia</taxon>
        <taxon>Scleractinia</taxon>
        <taxon>Astrocoeniina</taxon>
        <taxon>Pocilloporidae</taxon>
        <taxon>Pocillopora</taxon>
    </lineage>
</organism>
<proteinExistence type="predicted"/>